<evidence type="ECO:0000313" key="6">
    <source>
        <dbReference type="EMBL" id="JAP64053.1"/>
    </source>
</evidence>
<accession>A0A131XAF2</accession>
<evidence type="ECO:0000256" key="2">
    <source>
        <dbReference type="ARBA" id="ARBA00006351"/>
    </source>
</evidence>
<name>A0A131XAF2_9ACAR</name>
<evidence type="ECO:0000256" key="5">
    <source>
        <dbReference type="ARBA" id="ARBA00022968"/>
    </source>
</evidence>
<evidence type="ECO:0000256" key="1">
    <source>
        <dbReference type="ARBA" id="ARBA00004606"/>
    </source>
</evidence>
<dbReference type="PANTHER" id="PTHR46012">
    <property type="entry name" value="IP22168P"/>
    <property type="match status" value="1"/>
</dbReference>
<evidence type="ECO:0000256" key="4">
    <source>
        <dbReference type="ARBA" id="ARBA00022679"/>
    </source>
</evidence>
<keyword evidence="4 6" id="KW-0808">Transferase</keyword>
<dbReference type="GO" id="GO:0016266">
    <property type="term" value="P:protein O-linked glycosylation via N-acetyl-galactosamine"/>
    <property type="evidence" value="ECO:0007669"/>
    <property type="project" value="TreeGrafter"/>
</dbReference>
<comment type="subcellular location">
    <subcellularLocation>
        <location evidence="1">Membrane</location>
        <topology evidence="1">Single-pass type II membrane protein</topology>
    </subcellularLocation>
</comment>
<organism evidence="6">
    <name type="scientific">Hyalomma excavatum</name>
    <dbReference type="NCBI Taxonomy" id="257692"/>
    <lineage>
        <taxon>Eukaryota</taxon>
        <taxon>Metazoa</taxon>
        <taxon>Ecdysozoa</taxon>
        <taxon>Arthropoda</taxon>
        <taxon>Chelicerata</taxon>
        <taxon>Arachnida</taxon>
        <taxon>Acari</taxon>
        <taxon>Parasitiformes</taxon>
        <taxon>Ixodida</taxon>
        <taxon>Ixodoidea</taxon>
        <taxon>Ixodidae</taxon>
        <taxon>Hyalomminae</taxon>
        <taxon>Hyalomma</taxon>
    </lineage>
</organism>
<dbReference type="EMBL" id="GEFH01004528">
    <property type="protein sequence ID" value="JAP64053.1"/>
    <property type="molecule type" value="mRNA"/>
</dbReference>
<dbReference type="AlphaFoldDB" id="A0A131XAF2"/>
<dbReference type="InterPro" id="IPR029044">
    <property type="entry name" value="Nucleotide-diphossugar_trans"/>
</dbReference>
<keyword evidence="3" id="KW-0328">Glycosyltransferase</keyword>
<proteinExistence type="evidence at transcript level"/>
<dbReference type="Gene3D" id="3.90.550.10">
    <property type="entry name" value="Spore Coat Polysaccharide Biosynthesis Protein SpsA, Chain A"/>
    <property type="match status" value="1"/>
</dbReference>
<reference evidence="6" key="1">
    <citation type="journal article" date="2017" name="Ticks Tick Borne Dis.">
        <title>An insight into the sialome of Hyalomma excavatum.</title>
        <authorList>
            <person name="Ribeiro J.M."/>
            <person name="Slovak M."/>
            <person name="Francischetti I.M."/>
        </authorList>
    </citation>
    <scope>NUCLEOTIDE SEQUENCE</scope>
    <source>
        <strain evidence="6">Samish</strain>
        <tissue evidence="6">Salivary glands</tissue>
    </source>
</reference>
<sequence length="319" mass="35859">VSETMTVAFIVCGVQLHIALVAIKSVIAYSTSPLNLIIVVEEQSEAQLKEEVSSWPAIIKERVHVQLKPVWRPSNGDSTFAECAAQQLYFPSMLPDVDALVYVSTETVFLHPVEDFWRMFFSMNDQQIVGAAPGLETIASSLYLQISGRPFVEPFGVNSDVLLMNLTRMRTFGLEHRLAEITQEHENFTVNAVQDALNILLARHPEAIFTFTCRWNYRADHCYKDALCTDGPVAVVHGSYDTFMYSSPAFVALHKTMRQYALGQSLLRGFIDPLKHALAIQAWDGCHVEFVRQLDHWGLSAHRVDVVSNRTSPLHQPAN</sequence>
<dbReference type="GO" id="GO:0016020">
    <property type="term" value="C:membrane"/>
    <property type="evidence" value="ECO:0007669"/>
    <property type="project" value="UniProtKB-SubCell"/>
</dbReference>
<keyword evidence="5" id="KW-0735">Signal-anchor</keyword>
<protein>
    <submittedName>
        <fullName evidence="6">Putative glucoside xylosyltransferase 1-like protein</fullName>
    </submittedName>
</protein>
<comment type="similarity">
    <text evidence="2">Belongs to the glycosyltransferase 8 family.</text>
</comment>
<feature type="non-terminal residue" evidence="6">
    <location>
        <position position="1"/>
    </location>
</feature>
<dbReference type="GO" id="GO:0035252">
    <property type="term" value="F:UDP-xylosyltransferase activity"/>
    <property type="evidence" value="ECO:0007669"/>
    <property type="project" value="TreeGrafter"/>
</dbReference>
<dbReference type="SUPFAM" id="SSF53448">
    <property type="entry name" value="Nucleotide-diphospho-sugar transferases"/>
    <property type="match status" value="1"/>
</dbReference>
<keyword evidence="5" id="KW-0812">Transmembrane</keyword>
<dbReference type="InterPro" id="IPR051993">
    <property type="entry name" value="Glycosyltransferase_8"/>
</dbReference>
<evidence type="ECO:0000256" key="3">
    <source>
        <dbReference type="ARBA" id="ARBA00022676"/>
    </source>
</evidence>
<dbReference type="PANTHER" id="PTHR46012:SF2">
    <property type="entry name" value="IP22168P"/>
    <property type="match status" value="1"/>
</dbReference>